<dbReference type="RefSeq" id="WP_069701419.1">
    <property type="nucleotide sequence ID" value="NZ_MJAT01000006.1"/>
</dbReference>
<evidence type="ECO:0000313" key="2">
    <source>
        <dbReference type="EMBL" id="OEH86191.1"/>
    </source>
</evidence>
<gene>
    <name evidence="2" type="ORF">BHU72_11680</name>
</gene>
<dbReference type="InterPro" id="IPR003607">
    <property type="entry name" value="HD/PDEase_dom"/>
</dbReference>
<evidence type="ECO:0000313" key="3">
    <source>
        <dbReference type="Proteomes" id="UP000095255"/>
    </source>
</evidence>
<comment type="caution">
    <text evidence="2">The sequence shown here is derived from an EMBL/GenBank/DDBJ whole genome shotgun (WGS) entry which is preliminary data.</text>
</comment>
<dbReference type="CDD" id="cd00077">
    <property type="entry name" value="HDc"/>
    <property type="match status" value="1"/>
</dbReference>
<organism evidence="2 3">
    <name type="scientific">Desulfuribacillus stibiiarsenatis</name>
    <dbReference type="NCBI Taxonomy" id="1390249"/>
    <lineage>
        <taxon>Bacteria</taxon>
        <taxon>Bacillati</taxon>
        <taxon>Bacillota</taxon>
        <taxon>Desulfuribacillia</taxon>
        <taxon>Desulfuribacillales</taxon>
        <taxon>Desulfuribacillaceae</taxon>
        <taxon>Desulfuribacillus</taxon>
    </lineage>
</organism>
<dbReference type="PANTHER" id="PTHR43155:SF2">
    <property type="entry name" value="CYCLIC DI-GMP PHOSPHODIESTERASE PA4108"/>
    <property type="match status" value="1"/>
</dbReference>
<dbReference type="PROSITE" id="PS51832">
    <property type="entry name" value="HD_GYP"/>
    <property type="match status" value="1"/>
</dbReference>
<dbReference type="InterPro" id="IPR037522">
    <property type="entry name" value="HD_GYP_dom"/>
</dbReference>
<accession>A0A1E5L7S7</accession>
<dbReference type="AlphaFoldDB" id="A0A1E5L7S7"/>
<dbReference type="Proteomes" id="UP000095255">
    <property type="component" value="Unassembled WGS sequence"/>
</dbReference>
<dbReference type="OrthoDB" id="9759601at2"/>
<keyword evidence="3" id="KW-1185">Reference proteome</keyword>
<reference evidence="2 3" key="1">
    <citation type="submission" date="2016-09" db="EMBL/GenBank/DDBJ databases">
        <title>Desulfuribacillus arsenicus sp. nov., an obligately anaerobic, dissimilatory arsenic- and antimonate-reducing bacterium isolated from anoxic sediments.</title>
        <authorList>
            <person name="Abin C.A."/>
            <person name="Hollibaugh J.T."/>
        </authorList>
    </citation>
    <scope>NUCLEOTIDE SEQUENCE [LARGE SCALE GENOMIC DNA]</scope>
    <source>
        <strain evidence="2 3">MLFW-2</strain>
    </source>
</reference>
<feature type="domain" description="HD-GYP" evidence="1">
    <location>
        <begin position="68"/>
        <end position="284"/>
    </location>
</feature>
<name>A0A1E5L7S7_9FIRM</name>
<dbReference type="EMBL" id="MJAT01000006">
    <property type="protein sequence ID" value="OEH86191.1"/>
    <property type="molecule type" value="Genomic_DNA"/>
</dbReference>
<dbReference type="PANTHER" id="PTHR43155">
    <property type="entry name" value="CYCLIC DI-GMP PHOSPHODIESTERASE PA4108-RELATED"/>
    <property type="match status" value="1"/>
</dbReference>
<evidence type="ECO:0000259" key="1">
    <source>
        <dbReference type="PROSITE" id="PS51832"/>
    </source>
</evidence>
<proteinExistence type="predicted"/>
<dbReference type="SUPFAM" id="SSF109604">
    <property type="entry name" value="HD-domain/PDEase-like"/>
    <property type="match status" value="1"/>
</dbReference>
<dbReference type="STRING" id="1390249.BHU72_11680"/>
<protein>
    <recommendedName>
        <fullName evidence="1">HD-GYP domain-containing protein</fullName>
    </recommendedName>
</protein>
<dbReference type="Gene3D" id="1.10.3210.10">
    <property type="entry name" value="Hypothetical protein af1432"/>
    <property type="match status" value="1"/>
</dbReference>
<sequence>MIYTSIDNVQYGQKLGRNIYKENGGILLKKGVELTVGLITRLRNIGVSALYILDDRFQDIEETQDLVTEETRREAIQQLSVAMQCVQAGKDFNLQPISSVANTLVQEISQNKNILANLMDIRTKDNELFVHSLNTCMLSVVVGVKLELNQIQLVELAIGSLLHDIGKTLVSEDDDKNHPWVGFNTLRKKHDFNVLTAHIALQHHEHLDGSGYPRGVAGSEIPLSARIVGVTDYYDDLISYQKLPPFEACEYIMGYAGTRYDLEVVKHFLKSIAVYPTGSWVTLTTNEVGVVIAQHRGLPSRPIVRVLSSANHDDSSSFDHADIRDIDLSKEKTIFIKNIITE</sequence>
<dbReference type="Pfam" id="PF13487">
    <property type="entry name" value="HD_5"/>
    <property type="match status" value="1"/>
</dbReference>